<gene>
    <name evidence="2" type="ORF">ASPTUDRAFT_750732</name>
</gene>
<keyword evidence="1" id="KW-0812">Transmembrane</keyword>
<keyword evidence="3" id="KW-1185">Reference proteome</keyword>
<feature type="transmembrane region" description="Helical" evidence="1">
    <location>
        <begin position="21"/>
        <end position="46"/>
    </location>
</feature>
<evidence type="ECO:0000313" key="3">
    <source>
        <dbReference type="Proteomes" id="UP000184304"/>
    </source>
</evidence>
<reference evidence="3" key="1">
    <citation type="journal article" date="2017" name="Genome Biol.">
        <title>Comparative genomics reveals high biological diversity and specific adaptations in the industrially and medically important fungal genus Aspergillus.</title>
        <authorList>
            <person name="de Vries R.P."/>
            <person name="Riley R."/>
            <person name="Wiebenga A."/>
            <person name="Aguilar-Osorio G."/>
            <person name="Amillis S."/>
            <person name="Uchima C.A."/>
            <person name="Anderluh G."/>
            <person name="Asadollahi M."/>
            <person name="Askin M."/>
            <person name="Barry K."/>
            <person name="Battaglia E."/>
            <person name="Bayram O."/>
            <person name="Benocci T."/>
            <person name="Braus-Stromeyer S.A."/>
            <person name="Caldana C."/>
            <person name="Canovas D."/>
            <person name="Cerqueira G.C."/>
            <person name="Chen F."/>
            <person name="Chen W."/>
            <person name="Choi C."/>
            <person name="Clum A."/>
            <person name="Dos Santos R.A."/>
            <person name="Damasio A.R."/>
            <person name="Diallinas G."/>
            <person name="Emri T."/>
            <person name="Fekete E."/>
            <person name="Flipphi M."/>
            <person name="Freyberg S."/>
            <person name="Gallo A."/>
            <person name="Gournas C."/>
            <person name="Habgood R."/>
            <person name="Hainaut M."/>
            <person name="Harispe M.L."/>
            <person name="Henrissat B."/>
            <person name="Hilden K.S."/>
            <person name="Hope R."/>
            <person name="Hossain A."/>
            <person name="Karabika E."/>
            <person name="Karaffa L."/>
            <person name="Karanyi Z."/>
            <person name="Krasevec N."/>
            <person name="Kuo A."/>
            <person name="Kusch H."/>
            <person name="LaButti K."/>
            <person name="Lagendijk E.L."/>
            <person name="Lapidus A."/>
            <person name="Levasseur A."/>
            <person name="Lindquist E."/>
            <person name="Lipzen A."/>
            <person name="Logrieco A.F."/>
            <person name="MacCabe A."/>
            <person name="Maekelae M.R."/>
            <person name="Malavazi I."/>
            <person name="Melin P."/>
            <person name="Meyer V."/>
            <person name="Mielnichuk N."/>
            <person name="Miskei M."/>
            <person name="Molnar A.P."/>
            <person name="Mule G."/>
            <person name="Ngan C.Y."/>
            <person name="Orejas M."/>
            <person name="Orosz E."/>
            <person name="Ouedraogo J.P."/>
            <person name="Overkamp K.M."/>
            <person name="Park H.-S."/>
            <person name="Perrone G."/>
            <person name="Piumi F."/>
            <person name="Punt P.J."/>
            <person name="Ram A.F."/>
            <person name="Ramon A."/>
            <person name="Rauscher S."/>
            <person name="Record E."/>
            <person name="Riano-Pachon D.M."/>
            <person name="Robert V."/>
            <person name="Roehrig J."/>
            <person name="Ruller R."/>
            <person name="Salamov A."/>
            <person name="Salih N.S."/>
            <person name="Samson R.A."/>
            <person name="Sandor E."/>
            <person name="Sanguinetti M."/>
            <person name="Schuetze T."/>
            <person name="Sepcic K."/>
            <person name="Shelest E."/>
            <person name="Sherlock G."/>
            <person name="Sophianopoulou V."/>
            <person name="Squina F.M."/>
            <person name="Sun H."/>
            <person name="Susca A."/>
            <person name="Todd R.B."/>
            <person name="Tsang A."/>
            <person name="Unkles S.E."/>
            <person name="van de Wiele N."/>
            <person name="van Rossen-Uffink D."/>
            <person name="Oliveira J.V."/>
            <person name="Vesth T.C."/>
            <person name="Visser J."/>
            <person name="Yu J.-H."/>
            <person name="Zhou M."/>
            <person name="Andersen M.R."/>
            <person name="Archer D.B."/>
            <person name="Baker S.E."/>
            <person name="Benoit I."/>
            <person name="Brakhage A.A."/>
            <person name="Braus G.H."/>
            <person name="Fischer R."/>
            <person name="Frisvad J.C."/>
            <person name="Goldman G.H."/>
            <person name="Houbraken J."/>
            <person name="Oakley B."/>
            <person name="Pocsi I."/>
            <person name="Scazzocchio C."/>
            <person name="Seiboth B."/>
            <person name="vanKuyk P.A."/>
            <person name="Wortman J."/>
            <person name="Dyer P.S."/>
            <person name="Grigoriev I.V."/>
        </authorList>
    </citation>
    <scope>NUCLEOTIDE SEQUENCE [LARGE SCALE GENOMIC DNA]</scope>
    <source>
        <strain evidence="3">CBS 134.48</strain>
    </source>
</reference>
<dbReference type="EMBL" id="KV878205">
    <property type="protein sequence ID" value="OJI82036.1"/>
    <property type="molecule type" value="Genomic_DNA"/>
</dbReference>
<feature type="transmembrane region" description="Helical" evidence="1">
    <location>
        <begin position="52"/>
        <end position="69"/>
    </location>
</feature>
<dbReference type="VEuPathDB" id="FungiDB:ASPTUDRAFT_750732"/>
<keyword evidence="1" id="KW-0472">Membrane</keyword>
<name>A0A1L9MYC8_ASPTC</name>
<organism evidence="2 3">
    <name type="scientific">Aspergillus tubingensis (strain CBS 134.48)</name>
    <dbReference type="NCBI Taxonomy" id="767770"/>
    <lineage>
        <taxon>Eukaryota</taxon>
        <taxon>Fungi</taxon>
        <taxon>Dikarya</taxon>
        <taxon>Ascomycota</taxon>
        <taxon>Pezizomycotina</taxon>
        <taxon>Eurotiomycetes</taxon>
        <taxon>Eurotiomycetidae</taxon>
        <taxon>Eurotiales</taxon>
        <taxon>Aspergillaceae</taxon>
        <taxon>Aspergillus</taxon>
        <taxon>Aspergillus subgen. Circumdati</taxon>
    </lineage>
</organism>
<dbReference type="Proteomes" id="UP000184304">
    <property type="component" value="Unassembled WGS sequence"/>
</dbReference>
<keyword evidence="1" id="KW-1133">Transmembrane helix</keyword>
<evidence type="ECO:0000256" key="1">
    <source>
        <dbReference type="SAM" id="Phobius"/>
    </source>
</evidence>
<dbReference type="OMA" id="FHFLHER"/>
<evidence type="ECO:0000313" key="2">
    <source>
        <dbReference type="EMBL" id="OJI82036.1"/>
    </source>
</evidence>
<accession>A0A1L9MYC8</accession>
<dbReference type="AlphaFoldDB" id="A0A1L9MYC8"/>
<protein>
    <submittedName>
        <fullName evidence="2">Uncharacterized protein</fullName>
    </submittedName>
</protein>
<dbReference type="OrthoDB" id="10498881at2759"/>
<sequence length="75" mass="8907">MTLENKDSLRPHSPPISRTRRFFETMAVASVTTLVVNTIEAIFLSPVDSRSWLHYILYISCYTMFYFQYERIRPV</sequence>
<proteinExistence type="predicted"/>